<dbReference type="Proteomes" id="UP000288812">
    <property type="component" value="Unassembled WGS sequence"/>
</dbReference>
<reference evidence="6 7" key="1">
    <citation type="submission" date="2018-11" db="EMBL/GenBank/DDBJ databases">
        <title>Genome sequencing and assembly of Anaerosphaera sp. nov., GS7-6-2.</title>
        <authorList>
            <person name="Rettenmaier R."/>
            <person name="Liebl W."/>
            <person name="Zverlov V."/>
        </authorList>
    </citation>
    <scope>NUCLEOTIDE SEQUENCE [LARGE SCALE GENOMIC DNA]</scope>
    <source>
        <strain evidence="6 7">GS7-6-2</strain>
    </source>
</reference>
<dbReference type="PANTHER" id="PTHR42798:SF7">
    <property type="entry name" value="ALPHA-D-RIBOSE 1-METHYLPHOSPHONATE 5-TRIPHOSPHATE SYNTHASE SUBUNIT PHNL"/>
    <property type="match status" value="1"/>
</dbReference>
<keyword evidence="7" id="KW-1185">Reference proteome</keyword>
<dbReference type="PANTHER" id="PTHR42798">
    <property type="entry name" value="LIPOPROTEIN-RELEASING SYSTEM ATP-BINDING PROTEIN LOLD"/>
    <property type="match status" value="1"/>
</dbReference>
<proteinExistence type="inferred from homology"/>
<dbReference type="OrthoDB" id="9802264at2"/>
<dbReference type="InterPro" id="IPR017911">
    <property type="entry name" value="MacB-like_ATP-bd"/>
</dbReference>
<dbReference type="RefSeq" id="WP_127724910.1">
    <property type="nucleotide sequence ID" value="NZ_RLIH01000011.1"/>
</dbReference>
<organism evidence="6 7">
    <name type="scientific">Anaerosphaera multitolerans</name>
    <dbReference type="NCBI Taxonomy" id="2487351"/>
    <lineage>
        <taxon>Bacteria</taxon>
        <taxon>Bacillati</taxon>
        <taxon>Bacillota</taxon>
        <taxon>Tissierellia</taxon>
        <taxon>Tissierellales</taxon>
        <taxon>Peptoniphilaceae</taxon>
        <taxon>Anaerosphaera</taxon>
    </lineage>
</organism>
<dbReference type="InterPro" id="IPR003593">
    <property type="entry name" value="AAA+_ATPase"/>
</dbReference>
<accession>A0A437S5X3</accession>
<name>A0A437S5X3_9FIRM</name>
<dbReference type="SUPFAM" id="SSF52540">
    <property type="entry name" value="P-loop containing nucleoside triphosphate hydrolases"/>
    <property type="match status" value="1"/>
</dbReference>
<keyword evidence="4 6" id="KW-0067">ATP-binding</keyword>
<dbReference type="GO" id="GO:0005524">
    <property type="term" value="F:ATP binding"/>
    <property type="evidence" value="ECO:0007669"/>
    <property type="project" value="UniProtKB-KW"/>
</dbReference>
<comment type="caution">
    <text evidence="6">The sequence shown here is derived from an EMBL/GenBank/DDBJ whole genome shotgun (WGS) entry which is preliminary data.</text>
</comment>
<dbReference type="Gene3D" id="3.40.50.300">
    <property type="entry name" value="P-loop containing nucleotide triphosphate hydrolases"/>
    <property type="match status" value="1"/>
</dbReference>
<evidence type="ECO:0000259" key="5">
    <source>
        <dbReference type="PROSITE" id="PS50893"/>
    </source>
</evidence>
<dbReference type="AlphaFoldDB" id="A0A437S5X3"/>
<feature type="domain" description="ABC transporter" evidence="5">
    <location>
        <begin position="5"/>
        <end position="244"/>
    </location>
</feature>
<dbReference type="GO" id="GO:0098796">
    <property type="term" value="C:membrane protein complex"/>
    <property type="evidence" value="ECO:0007669"/>
    <property type="project" value="UniProtKB-ARBA"/>
</dbReference>
<sequence>MERILEIKNLEKYYGSGEILTKAVDGVTLSVFKGEFLAIMGASGSGKTTLLNCISTIDSPTGGEVLLNKRDITKISSGELAKFRRENLGFVFQEYNLLDALTVEENIGLALVINRENKGVIAQKVKEIAYLLGIDDVLKKFPYEISGGQRQRCACARAIIHNPTLILADEPTGSLDSYSSRQLMSTLKSLNENNRATILTVTHDPKTASYCQRVLFLKDGKIFNELFRGEKNQMKFQLEIMDIIALLGGEDNVV</sequence>
<evidence type="ECO:0000256" key="1">
    <source>
        <dbReference type="ARBA" id="ARBA00005417"/>
    </source>
</evidence>
<dbReference type="FunFam" id="3.40.50.300:FF:000032">
    <property type="entry name" value="Export ABC transporter ATP-binding protein"/>
    <property type="match status" value="1"/>
</dbReference>
<dbReference type="GO" id="GO:0022857">
    <property type="term" value="F:transmembrane transporter activity"/>
    <property type="evidence" value="ECO:0007669"/>
    <property type="project" value="UniProtKB-ARBA"/>
</dbReference>
<dbReference type="PROSITE" id="PS50893">
    <property type="entry name" value="ABC_TRANSPORTER_2"/>
    <property type="match status" value="1"/>
</dbReference>
<evidence type="ECO:0000256" key="2">
    <source>
        <dbReference type="ARBA" id="ARBA00022448"/>
    </source>
</evidence>
<evidence type="ECO:0000313" key="6">
    <source>
        <dbReference type="EMBL" id="RVU54378.1"/>
    </source>
</evidence>
<evidence type="ECO:0000256" key="3">
    <source>
        <dbReference type="ARBA" id="ARBA00022741"/>
    </source>
</evidence>
<dbReference type="InterPro" id="IPR027417">
    <property type="entry name" value="P-loop_NTPase"/>
</dbReference>
<dbReference type="CDD" id="cd03255">
    <property type="entry name" value="ABC_MJ0796_LolCDE_FtsE"/>
    <property type="match status" value="1"/>
</dbReference>
<gene>
    <name evidence="6" type="ORF">EF514_07995</name>
</gene>
<comment type="similarity">
    <text evidence="1">Belongs to the ABC transporter superfamily.</text>
</comment>
<dbReference type="GO" id="GO:0016887">
    <property type="term" value="F:ATP hydrolysis activity"/>
    <property type="evidence" value="ECO:0007669"/>
    <property type="project" value="InterPro"/>
</dbReference>
<keyword evidence="2" id="KW-0813">Transport</keyword>
<dbReference type="EMBL" id="RLIH01000011">
    <property type="protein sequence ID" value="RVU54378.1"/>
    <property type="molecule type" value="Genomic_DNA"/>
</dbReference>
<dbReference type="Pfam" id="PF00005">
    <property type="entry name" value="ABC_tran"/>
    <property type="match status" value="1"/>
</dbReference>
<evidence type="ECO:0000256" key="4">
    <source>
        <dbReference type="ARBA" id="ARBA00022840"/>
    </source>
</evidence>
<dbReference type="InterPro" id="IPR003439">
    <property type="entry name" value="ABC_transporter-like_ATP-bd"/>
</dbReference>
<keyword evidence="3" id="KW-0547">Nucleotide-binding</keyword>
<evidence type="ECO:0000313" key="7">
    <source>
        <dbReference type="Proteomes" id="UP000288812"/>
    </source>
</evidence>
<dbReference type="SMART" id="SM00382">
    <property type="entry name" value="AAA"/>
    <property type="match status" value="1"/>
</dbReference>
<protein>
    <submittedName>
        <fullName evidence="6">ABC transporter ATP-binding protein</fullName>
    </submittedName>
</protein>